<dbReference type="GO" id="GO:0006629">
    <property type="term" value="P:lipid metabolic process"/>
    <property type="evidence" value="ECO:0007669"/>
    <property type="project" value="InterPro"/>
</dbReference>
<evidence type="ECO:0000313" key="2">
    <source>
        <dbReference type="Proteomes" id="UP000198287"/>
    </source>
</evidence>
<dbReference type="GO" id="GO:0008081">
    <property type="term" value="F:phosphoric diester hydrolase activity"/>
    <property type="evidence" value="ECO:0007669"/>
    <property type="project" value="InterPro"/>
</dbReference>
<proteinExistence type="predicted"/>
<gene>
    <name evidence="1" type="ORF">Fcan01_07955</name>
</gene>
<dbReference type="EMBL" id="LNIX01000003">
    <property type="protein sequence ID" value="OXA57642.1"/>
    <property type="molecule type" value="Genomic_DNA"/>
</dbReference>
<keyword evidence="2" id="KW-1185">Reference proteome</keyword>
<organism evidence="1 2">
    <name type="scientific">Folsomia candida</name>
    <name type="common">Springtail</name>
    <dbReference type="NCBI Taxonomy" id="158441"/>
    <lineage>
        <taxon>Eukaryota</taxon>
        <taxon>Metazoa</taxon>
        <taxon>Ecdysozoa</taxon>
        <taxon>Arthropoda</taxon>
        <taxon>Hexapoda</taxon>
        <taxon>Collembola</taxon>
        <taxon>Entomobryomorpha</taxon>
        <taxon>Isotomoidea</taxon>
        <taxon>Isotomidae</taxon>
        <taxon>Proisotominae</taxon>
        <taxon>Folsomia</taxon>
    </lineage>
</organism>
<dbReference type="InterPro" id="IPR017946">
    <property type="entry name" value="PLC-like_Pdiesterase_TIM-brl"/>
</dbReference>
<dbReference type="SUPFAM" id="SSF51695">
    <property type="entry name" value="PLC-like phosphodiesterases"/>
    <property type="match status" value="1"/>
</dbReference>
<sequence>MHGRKTKMRFYTTNTSSILKCSNSFISALLCLQLLLVDFTQGSTLHIPIQLQKHLSCFDGLTVFLSVSAIAGSKNGVLQDRLIEINWNHADPEAQDWVGLFDHDPGQGISDPLEAVNVTLTRGYIKTDFRNTIGDTPLHSLMIPGTHNSGSWKEFEGETDVFQRYLVNQDESVYSQLVYGIRYLDIRVGYYPSYPEKLWVNHNFYRMRPLSEIVKDVARFVEETNEIVVMDFHRFPVGFTSQDRHAKLAEFLVSELGKHIAPRTLSPNATPNDLWSIGRTVIIAYSELKVVHSYNFLWPPLPQEWGDKRRLPDLKGFLSDALQRRSKRGQMWSAMAEFTPKTIDIGKFFASVKANFWASQPCTSS</sequence>
<dbReference type="Gene3D" id="3.20.20.190">
    <property type="entry name" value="Phosphatidylinositol (PI) phosphodiesterase"/>
    <property type="match status" value="1"/>
</dbReference>
<reference evidence="1 2" key="1">
    <citation type="submission" date="2015-12" db="EMBL/GenBank/DDBJ databases">
        <title>The genome of Folsomia candida.</title>
        <authorList>
            <person name="Faddeeva A."/>
            <person name="Derks M.F."/>
            <person name="Anvar Y."/>
            <person name="Smit S."/>
            <person name="Van Straalen N."/>
            <person name="Roelofs D."/>
        </authorList>
    </citation>
    <scope>NUCLEOTIDE SEQUENCE [LARGE SCALE GENOMIC DNA]</scope>
    <source>
        <strain evidence="1 2">VU population</strain>
        <tissue evidence="1">Whole body</tissue>
    </source>
</reference>
<dbReference type="InterPro" id="IPR051057">
    <property type="entry name" value="PI-PLC_domain"/>
</dbReference>
<evidence type="ECO:0000313" key="1">
    <source>
        <dbReference type="EMBL" id="OXA57642.1"/>
    </source>
</evidence>
<dbReference type="AlphaFoldDB" id="A0A226EJ34"/>
<name>A0A226EJ34_FOLCA</name>
<dbReference type="Proteomes" id="UP000198287">
    <property type="component" value="Unassembled WGS sequence"/>
</dbReference>
<dbReference type="PROSITE" id="PS50007">
    <property type="entry name" value="PIPLC_X_DOMAIN"/>
    <property type="match status" value="1"/>
</dbReference>
<comment type="caution">
    <text evidence="1">The sequence shown here is derived from an EMBL/GenBank/DDBJ whole genome shotgun (WGS) entry which is preliminary data.</text>
</comment>
<dbReference type="OrthoDB" id="1046782at2759"/>
<dbReference type="PANTHER" id="PTHR13593">
    <property type="match status" value="1"/>
</dbReference>
<dbReference type="PANTHER" id="PTHR13593:SF103">
    <property type="entry name" value="RE10370P"/>
    <property type="match status" value="1"/>
</dbReference>
<protein>
    <submittedName>
        <fullName evidence="1">PI-PLC X domain-containing protein 3</fullName>
    </submittedName>
</protein>
<accession>A0A226EJ34</accession>